<evidence type="ECO:0000313" key="2">
    <source>
        <dbReference type="EMBL" id="KAK2097122.1"/>
    </source>
</evidence>
<evidence type="ECO:0000256" key="1">
    <source>
        <dbReference type="SAM" id="MobiDB-lite"/>
    </source>
</evidence>
<feature type="compositionally biased region" description="Basic and acidic residues" evidence="1">
    <location>
        <begin position="8"/>
        <end position="19"/>
    </location>
</feature>
<comment type="caution">
    <text evidence="2">The sequence shown here is derived from an EMBL/GenBank/DDBJ whole genome shotgun (WGS) entry which is preliminary data.</text>
</comment>
<dbReference type="Proteomes" id="UP001266305">
    <property type="component" value="Unassembled WGS sequence"/>
</dbReference>
<sequence length="144" mass="14707">MSSQGVRNRHENRPGRSESRTGAQDPKETPVAAEVGAPCPVPAAGSAGWEREEGFVRRGLGKMRGTARRAPDPEPGQAGRQTGGRNSAGGRAPSTQDSGESGGRQPQLDRLAGRGNGPEGRGWAGVCIRPGGSGAPACTRLGGE</sequence>
<reference evidence="2 3" key="1">
    <citation type="submission" date="2023-05" db="EMBL/GenBank/DDBJ databases">
        <title>B98-5 Cell Line De Novo Hybrid Assembly: An Optical Mapping Approach.</title>
        <authorList>
            <person name="Kananen K."/>
            <person name="Auerbach J.A."/>
            <person name="Kautto E."/>
            <person name="Blachly J.S."/>
        </authorList>
    </citation>
    <scope>NUCLEOTIDE SEQUENCE [LARGE SCALE GENOMIC DNA]</scope>
    <source>
        <strain evidence="2">B95-8</strain>
        <tissue evidence="2">Cell line</tissue>
    </source>
</reference>
<accession>A0ABQ9UJ71</accession>
<keyword evidence="3" id="KW-1185">Reference proteome</keyword>
<feature type="region of interest" description="Disordered" evidence="1">
    <location>
        <begin position="1"/>
        <end position="144"/>
    </location>
</feature>
<name>A0ABQ9UJ71_SAGOE</name>
<gene>
    <name evidence="2" type="ORF">P7K49_026156</name>
</gene>
<organism evidence="2 3">
    <name type="scientific">Saguinus oedipus</name>
    <name type="common">Cotton-top tamarin</name>
    <name type="synonym">Oedipomidas oedipus</name>
    <dbReference type="NCBI Taxonomy" id="9490"/>
    <lineage>
        <taxon>Eukaryota</taxon>
        <taxon>Metazoa</taxon>
        <taxon>Chordata</taxon>
        <taxon>Craniata</taxon>
        <taxon>Vertebrata</taxon>
        <taxon>Euteleostomi</taxon>
        <taxon>Mammalia</taxon>
        <taxon>Eutheria</taxon>
        <taxon>Euarchontoglires</taxon>
        <taxon>Primates</taxon>
        <taxon>Haplorrhini</taxon>
        <taxon>Platyrrhini</taxon>
        <taxon>Cebidae</taxon>
        <taxon>Callitrichinae</taxon>
        <taxon>Saguinus</taxon>
    </lineage>
</organism>
<protein>
    <submittedName>
        <fullName evidence="2">Uncharacterized protein</fullName>
    </submittedName>
</protein>
<dbReference type="EMBL" id="JASSZA010000012">
    <property type="protein sequence ID" value="KAK2097122.1"/>
    <property type="molecule type" value="Genomic_DNA"/>
</dbReference>
<proteinExistence type="predicted"/>
<evidence type="ECO:0000313" key="3">
    <source>
        <dbReference type="Proteomes" id="UP001266305"/>
    </source>
</evidence>
<feature type="compositionally biased region" description="Gly residues" evidence="1">
    <location>
        <begin position="114"/>
        <end position="123"/>
    </location>
</feature>